<evidence type="ECO:0000313" key="4">
    <source>
        <dbReference type="EMBL" id="EFC9748453.1"/>
    </source>
</evidence>
<feature type="coiled-coil region" evidence="1">
    <location>
        <begin position="489"/>
        <end position="552"/>
    </location>
</feature>
<evidence type="ECO:0000256" key="1">
    <source>
        <dbReference type="SAM" id="Coils"/>
    </source>
</evidence>
<dbReference type="NCBIfam" id="NF041922">
    <property type="entry name" value="DLP_LeoA_gen"/>
    <property type="match status" value="1"/>
</dbReference>
<dbReference type="InterPro" id="IPR040576">
    <property type="entry name" value="DLP_helical"/>
</dbReference>
<keyword evidence="1" id="KW-0175">Coiled coil</keyword>
<dbReference type="GO" id="GO:0005737">
    <property type="term" value="C:cytoplasm"/>
    <property type="evidence" value="ECO:0007669"/>
    <property type="project" value="TreeGrafter"/>
</dbReference>
<dbReference type="SUPFAM" id="SSF52540">
    <property type="entry name" value="P-loop containing nucleoside triphosphate hydrolases"/>
    <property type="match status" value="1"/>
</dbReference>
<dbReference type="EMBL" id="AASEBA010000005">
    <property type="protein sequence ID" value="EFC9748453.1"/>
    <property type="molecule type" value="Genomic_DNA"/>
</dbReference>
<evidence type="ECO:0000259" key="3">
    <source>
        <dbReference type="Pfam" id="PF18709"/>
    </source>
</evidence>
<evidence type="ECO:0000259" key="2">
    <source>
        <dbReference type="Pfam" id="PF00350"/>
    </source>
</evidence>
<dbReference type="RefSeq" id="WP_073267977.1">
    <property type="nucleotide sequence ID" value="NZ_CP158308.1"/>
</dbReference>
<dbReference type="PANTHER" id="PTHR42714:SF6">
    <property type="entry name" value="TRANSLATION INITIATION FACTOR IF-2"/>
    <property type="match status" value="1"/>
</dbReference>
<dbReference type="Pfam" id="PF18709">
    <property type="entry name" value="DLP_helical"/>
    <property type="match status" value="1"/>
</dbReference>
<name>A0A1M2EZX2_ECOLX</name>
<dbReference type="GO" id="GO:0002098">
    <property type="term" value="P:tRNA wobble uridine modification"/>
    <property type="evidence" value="ECO:0007669"/>
    <property type="project" value="TreeGrafter"/>
</dbReference>
<evidence type="ECO:0000313" key="5">
    <source>
        <dbReference type="Proteomes" id="UP000532204"/>
    </source>
</evidence>
<dbReference type="AlphaFoldDB" id="A0A1M2EZX2"/>
<dbReference type="Proteomes" id="UP000532204">
    <property type="component" value="Unassembled WGS sequence"/>
</dbReference>
<dbReference type="InterPro" id="IPR027417">
    <property type="entry name" value="P-loop_NTPase"/>
</dbReference>
<comment type="caution">
    <text evidence="4">The sequence shown here is derived from an EMBL/GenBank/DDBJ whole genome shotgun (WGS) entry which is preliminary data.</text>
</comment>
<proteinExistence type="predicted"/>
<organism evidence="4 5">
    <name type="scientific">Escherichia coli</name>
    <dbReference type="NCBI Taxonomy" id="562"/>
    <lineage>
        <taxon>Bacteria</taxon>
        <taxon>Pseudomonadati</taxon>
        <taxon>Pseudomonadota</taxon>
        <taxon>Gammaproteobacteria</taxon>
        <taxon>Enterobacterales</taxon>
        <taxon>Enterobacteriaceae</taxon>
        <taxon>Escherichia</taxon>
    </lineage>
</organism>
<dbReference type="Pfam" id="PF00350">
    <property type="entry name" value="Dynamin_N"/>
    <property type="match status" value="1"/>
</dbReference>
<feature type="domain" description="Dynamin N-terminal" evidence="2">
    <location>
        <begin position="88"/>
        <end position="179"/>
    </location>
</feature>
<gene>
    <name evidence="4" type="ORF">E6D34_03970</name>
</gene>
<dbReference type="InterPro" id="IPR049678">
    <property type="entry name" value="LeoA-like"/>
</dbReference>
<dbReference type="GO" id="GO:0030488">
    <property type="term" value="P:tRNA methylation"/>
    <property type="evidence" value="ECO:0007669"/>
    <property type="project" value="TreeGrafter"/>
</dbReference>
<accession>A0A1M2EZX2</accession>
<reference evidence="4 5" key="1">
    <citation type="submission" date="2019-05" db="EMBL/GenBank/DDBJ databases">
        <authorList>
            <consortium name="NARMS: The National Antimicrobial Resistance Monitoring System"/>
        </authorList>
    </citation>
    <scope>NUCLEOTIDE SEQUENCE [LARGE SCALE GENOMIC DNA]</scope>
    <source>
        <strain evidence="4 5">CVM N18EC122</strain>
    </source>
</reference>
<sequence>MEQFKQFSIEKLAAINSLSQLRGMLEMLGDLGIDISDDLQKITYAINSIESDVLRIALLGAFSDGKTSVIAAWMGKIMDDMNISMDESSDRLSIYKPEGLPDQCEIVDTPGLFGDKEREVDGKQVMYEDLTKRYISEAHLILYVVDATNPLKESHNDIVKWVLRDLNKLSSTIFVINKMDEVTDLTEQALFDEQAAIKKANLKGKLQRAAALTAQECDQLNIVCIASNPNGRGLTYWFDKPEHYESRSRINDLKNAATDILKTNVPEVLLAKTGMDVVKDIVIQRATQASRQFDELNLFVEKNDEDMCRFQNDIKQSRIEVKRLAGELFEELNLMEKKLMSQLRSLDLDDIRPFMDDELGYTEDGVGFKLHLRIEQSVHRFFEQSKAVSQRLSDDITCQLSSSESFLSGLGEGAFRSLGGTFKGVSKISPATLKTTILTARDTIGKLTGYTYKFKPWEATKLAGSISKWAGPVGAVFTIGSDLWDAYKAHEREQELKKVKESLAKIIKEQFEYIYDVLSSDEKIFAFFAPQIQKMEQVVTELAEKSQAIRDNRQKLSIIQTQLAQLMVPATENHTVR</sequence>
<protein>
    <submittedName>
        <fullName evidence="4">GTP-binding protein</fullName>
    </submittedName>
</protein>
<dbReference type="Gene3D" id="3.40.50.300">
    <property type="entry name" value="P-loop containing nucleotide triphosphate hydrolases"/>
    <property type="match status" value="1"/>
</dbReference>
<dbReference type="PANTHER" id="PTHR42714">
    <property type="entry name" value="TRNA MODIFICATION GTPASE GTPBP3"/>
    <property type="match status" value="1"/>
</dbReference>
<dbReference type="InterPro" id="IPR045063">
    <property type="entry name" value="Dynamin_N"/>
</dbReference>
<feature type="domain" description="Dynamin-like helical" evidence="3">
    <location>
        <begin position="212"/>
        <end position="555"/>
    </location>
</feature>